<dbReference type="GO" id="GO:0070212">
    <property type="term" value="P:protein poly-ADP-ribosylation"/>
    <property type="evidence" value="ECO:0007669"/>
    <property type="project" value="TreeGrafter"/>
</dbReference>
<dbReference type="GO" id="GO:0003714">
    <property type="term" value="F:transcription corepressor activity"/>
    <property type="evidence" value="ECO:0007669"/>
    <property type="project" value="TreeGrafter"/>
</dbReference>
<dbReference type="SUPFAM" id="SSF52949">
    <property type="entry name" value="Macro domain-like"/>
    <property type="match status" value="3"/>
</dbReference>
<proteinExistence type="inferred from homology"/>
<dbReference type="Gene3D" id="3.40.220.10">
    <property type="entry name" value="Leucine Aminopeptidase, subunit E, domain 1"/>
    <property type="match status" value="4"/>
</dbReference>
<keyword evidence="5" id="KW-0539">Nucleus</keyword>
<dbReference type="InterPro" id="IPR004170">
    <property type="entry name" value="WWE_dom"/>
</dbReference>
<keyword evidence="12" id="KW-1185">Reference proteome</keyword>
<dbReference type="Proteomes" id="UP001174136">
    <property type="component" value="Unassembled WGS sequence"/>
</dbReference>
<evidence type="ECO:0000256" key="1">
    <source>
        <dbReference type="ARBA" id="ARBA00004123"/>
    </source>
</evidence>
<dbReference type="GO" id="GO:1990404">
    <property type="term" value="F:NAD+-protein mono-ADP-ribosyltransferase activity"/>
    <property type="evidence" value="ECO:0007669"/>
    <property type="project" value="TreeGrafter"/>
</dbReference>
<evidence type="ECO:0000259" key="8">
    <source>
        <dbReference type="PROSITE" id="PS50918"/>
    </source>
</evidence>
<dbReference type="InterPro" id="IPR002589">
    <property type="entry name" value="Macro_dom"/>
</dbReference>
<dbReference type="PANTHER" id="PTHR14453">
    <property type="entry name" value="PARP/ZINC FINGER CCCH TYPE DOMAIN CONTAINING PROTEIN"/>
    <property type="match status" value="1"/>
</dbReference>
<keyword evidence="2 7" id="KW-0328">Glycosyltransferase</keyword>
<organism evidence="11 12">
    <name type="scientific">Merluccius polli</name>
    <name type="common">Benguela hake</name>
    <name type="synonym">Merluccius cadenati</name>
    <dbReference type="NCBI Taxonomy" id="89951"/>
    <lineage>
        <taxon>Eukaryota</taxon>
        <taxon>Metazoa</taxon>
        <taxon>Chordata</taxon>
        <taxon>Craniata</taxon>
        <taxon>Vertebrata</taxon>
        <taxon>Euteleostomi</taxon>
        <taxon>Actinopterygii</taxon>
        <taxon>Neopterygii</taxon>
        <taxon>Teleostei</taxon>
        <taxon>Neoteleostei</taxon>
        <taxon>Acanthomorphata</taxon>
        <taxon>Zeiogadaria</taxon>
        <taxon>Gadariae</taxon>
        <taxon>Gadiformes</taxon>
        <taxon>Gadoidei</taxon>
        <taxon>Merlucciidae</taxon>
        <taxon>Merluccius</taxon>
    </lineage>
</organism>
<evidence type="ECO:0000256" key="3">
    <source>
        <dbReference type="ARBA" id="ARBA00022679"/>
    </source>
</evidence>
<accession>A0AA47MPD0</accession>
<evidence type="ECO:0000256" key="4">
    <source>
        <dbReference type="ARBA" id="ARBA00023027"/>
    </source>
</evidence>
<dbReference type="SMART" id="SM00506">
    <property type="entry name" value="A1pp"/>
    <property type="match status" value="1"/>
</dbReference>
<dbReference type="Gene3D" id="3.30.720.50">
    <property type="match status" value="1"/>
</dbReference>
<dbReference type="SUPFAM" id="SSF117839">
    <property type="entry name" value="WWE domain"/>
    <property type="match status" value="1"/>
</dbReference>
<keyword evidence="3 7" id="KW-0808">Transferase</keyword>
<dbReference type="CDD" id="cd01439">
    <property type="entry name" value="TCCD_inducible_PARP_like"/>
    <property type="match status" value="1"/>
</dbReference>
<sequence>MSEIGSVSVILKKADITKETVDVIVNSNNQTLDLNTGKGGINPKDSAKAILQGVKIHLSSAHHCSSLKKIFVVAFEDQTYDSVKKYFNKPSHIKIQDALIEVKQGDITAETVKAIVNRPLRGNDAGVTSGGGLQCDFIIHIVGPKSVVQAVERVKNVLKHCEDKNIPTVSFPAIGTGGGGLKFKESVVALLEGIKDHLSKHNFSVLKQIFLVVDQVKVMQECQQSLLYWTQLTQDMADDDDSSCEEDNSGGTQPLDGVVITKPGNLAAKHIIHMVGQTKEKDITSSMLKVFKMCEEHKIQSVAFPALGTAKISVPPTRQSSLCLASVCRDVSFPKVEVEVHGCCSSDVAKVKELVDDLVTNECKLYSICSPYMHNLLDSEIQAIVTLSKNLQVCVSVSAPDKATASGKVEDALTMVREIEKYLQTAKEWTIRQEEENRLREMVRWEVSDGETWAELSVCVSLDLERAMYEKKASISYTQNKQTYTVNLKSMEQRDRKGTITRIKRTLKADSENEPPPNWDRMGNKTLDVVDLSPTSKQYKVVAENFLKTSKDPQNATSITFTVVKIQRIQSKEQWQRYAVKKQMLDKKYPKNKNEIDLYHGTTAEICQKVNNYGFNRSFYGRNAIAYGKGTYFGKQSWYSCNDQYSSPDAQGVKYMYQARVLVGKPCLGVTNMVEPTPLDPSNPLAGLHDCAVDNIQNPFIYVVFSDAGAYPEYLISFKKA</sequence>
<evidence type="ECO:0000256" key="7">
    <source>
        <dbReference type="RuleBase" id="RU362114"/>
    </source>
</evidence>
<dbReference type="InterPro" id="IPR037197">
    <property type="entry name" value="WWE_dom_sf"/>
</dbReference>
<feature type="domain" description="Macro" evidence="10">
    <location>
        <begin position="1"/>
        <end position="230"/>
    </location>
</feature>
<dbReference type="GO" id="GO:0010629">
    <property type="term" value="P:negative regulation of gene expression"/>
    <property type="evidence" value="ECO:0007669"/>
    <property type="project" value="TreeGrafter"/>
</dbReference>
<comment type="caution">
    <text evidence="11">The sequence shown here is derived from an EMBL/GenBank/DDBJ whole genome shotgun (WGS) entry which is preliminary data.</text>
</comment>
<gene>
    <name evidence="11" type="primary">Parp14_5</name>
    <name evidence="11" type="ORF">N1851_017554</name>
</gene>
<dbReference type="PROSITE" id="PS50918">
    <property type="entry name" value="WWE"/>
    <property type="match status" value="1"/>
</dbReference>
<dbReference type="EMBL" id="JAOPHQ010003165">
    <property type="protein sequence ID" value="KAK0144088.1"/>
    <property type="molecule type" value="Genomic_DNA"/>
</dbReference>
<dbReference type="Pfam" id="PF00644">
    <property type="entry name" value="PARP"/>
    <property type="match status" value="1"/>
</dbReference>
<evidence type="ECO:0000259" key="10">
    <source>
        <dbReference type="PROSITE" id="PS51154"/>
    </source>
</evidence>
<evidence type="ECO:0000256" key="5">
    <source>
        <dbReference type="ARBA" id="ARBA00023242"/>
    </source>
</evidence>
<dbReference type="GO" id="GO:0005634">
    <property type="term" value="C:nucleus"/>
    <property type="evidence" value="ECO:0007669"/>
    <property type="project" value="UniProtKB-SubCell"/>
</dbReference>
<keyword evidence="4 7" id="KW-0520">NAD</keyword>
<dbReference type="AlphaFoldDB" id="A0AA47MPD0"/>
<dbReference type="Pfam" id="PF01661">
    <property type="entry name" value="Macro"/>
    <property type="match status" value="2"/>
</dbReference>
<dbReference type="SUPFAM" id="SSF56399">
    <property type="entry name" value="ADP-ribosylation"/>
    <property type="match status" value="1"/>
</dbReference>
<dbReference type="GO" id="GO:0003950">
    <property type="term" value="F:NAD+ poly-ADP-ribosyltransferase activity"/>
    <property type="evidence" value="ECO:0007669"/>
    <property type="project" value="UniProtKB-UniRule"/>
</dbReference>
<dbReference type="InterPro" id="IPR052056">
    <property type="entry name" value="Mono-ARTD/PARP"/>
</dbReference>
<dbReference type="PROSITE" id="PS51154">
    <property type="entry name" value="MACRO"/>
    <property type="match status" value="1"/>
</dbReference>
<comment type="subcellular location">
    <subcellularLocation>
        <location evidence="1">Nucleus</location>
    </subcellularLocation>
</comment>
<dbReference type="InterPro" id="IPR043472">
    <property type="entry name" value="Macro_dom-like"/>
</dbReference>
<dbReference type="Gene3D" id="3.90.228.10">
    <property type="match status" value="1"/>
</dbReference>
<evidence type="ECO:0000313" key="12">
    <source>
        <dbReference type="Proteomes" id="UP001174136"/>
    </source>
</evidence>
<evidence type="ECO:0000313" key="11">
    <source>
        <dbReference type="EMBL" id="KAK0144088.1"/>
    </source>
</evidence>
<dbReference type="EC" id="2.4.2.-" evidence="7"/>
<feature type="domain" description="WWE" evidence="8">
    <location>
        <begin position="431"/>
        <end position="509"/>
    </location>
</feature>
<feature type="domain" description="PARP catalytic" evidence="9">
    <location>
        <begin position="513"/>
        <end position="721"/>
    </location>
</feature>
<dbReference type="GO" id="GO:0005737">
    <property type="term" value="C:cytoplasm"/>
    <property type="evidence" value="ECO:0007669"/>
    <property type="project" value="TreeGrafter"/>
</dbReference>
<reference evidence="11" key="1">
    <citation type="journal article" date="2023" name="Front. Mar. Sci.">
        <title>A new Merluccius polli reference genome to investigate the effects of global change in West African waters.</title>
        <authorList>
            <person name="Mateo J.L."/>
            <person name="Blanco-Fernandez C."/>
            <person name="Garcia-Vazquez E."/>
            <person name="Machado-Schiaffino G."/>
        </authorList>
    </citation>
    <scope>NUCLEOTIDE SEQUENCE</scope>
    <source>
        <strain evidence="11">C29</strain>
        <tissue evidence="11">Fin</tissue>
    </source>
</reference>
<dbReference type="PANTHER" id="PTHR14453:SF101">
    <property type="entry name" value="POLY [ADP-RIBOSE] POLYMERASE"/>
    <property type="match status" value="1"/>
</dbReference>
<evidence type="ECO:0000259" key="9">
    <source>
        <dbReference type="PROSITE" id="PS51059"/>
    </source>
</evidence>
<dbReference type="Pfam" id="PF02825">
    <property type="entry name" value="WWE"/>
    <property type="match status" value="1"/>
</dbReference>
<protein>
    <recommendedName>
        <fullName evidence="7">Poly [ADP-ribose] polymerase</fullName>
        <shortName evidence="7">PARP</shortName>
        <ecNumber evidence="7">2.4.2.-</ecNumber>
    </recommendedName>
</protein>
<evidence type="ECO:0000256" key="6">
    <source>
        <dbReference type="ARBA" id="ARBA00024347"/>
    </source>
</evidence>
<dbReference type="InterPro" id="IPR012317">
    <property type="entry name" value="Poly(ADP-ribose)pol_cat_dom"/>
</dbReference>
<evidence type="ECO:0000256" key="2">
    <source>
        <dbReference type="ARBA" id="ARBA00022676"/>
    </source>
</evidence>
<comment type="similarity">
    <text evidence="6">Belongs to the ARTD/PARP family.</text>
</comment>
<name>A0AA47MPD0_MERPO</name>
<dbReference type="PROSITE" id="PS51059">
    <property type="entry name" value="PARP_CATALYTIC"/>
    <property type="match status" value="1"/>
</dbReference>